<evidence type="ECO:0000313" key="2">
    <source>
        <dbReference type="Proteomes" id="UP000017837"/>
    </source>
</evidence>
<dbReference type="AlphaFoldDB" id="V4PVV8"/>
<organism evidence="1 2">
    <name type="scientific">Asticcacaulis benevestitus DSM 16100 = ATCC BAA-896</name>
    <dbReference type="NCBI Taxonomy" id="1121022"/>
    <lineage>
        <taxon>Bacteria</taxon>
        <taxon>Pseudomonadati</taxon>
        <taxon>Pseudomonadota</taxon>
        <taxon>Alphaproteobacteria</taxon>
        <taxon>Caulobacterales</taxon>
        <taxon>Caulobacteraceae</taxon>
        <taxon>Asticcacaulis</taxon>
    </lineage>
</organism>
<comment type="caution">
    <text evidence="1">The sequence shown here is derived from an EMBL/GenBank/DDBJ whole genome shotgun (WGS) entry which is preliminary data.</text>
</comment>
<dbReference type="InterPro" id="IPR036590">
    <property type="entry name" value="SRAP-like"/>
</dbReference>
<gene>
    <name evidence="1" type="ORF">ABENE_07750</name>
</gene>
<dbReference type="SUPFAM" id="SSF143081">
    <property type="entry name" value="BB1717-like"/>
    <property type="match status" value="1"/>
</dbReference>
<dbReference type="Proteomes" id="UP000017837">
    <property type="component" value="Unassembled WGS sequence"/>
</dbReference>
<dbReference type="EMBL" id="AWGB01000012">
    <property type="protein sequence ID" value="ESQ92521.1"/>
    <property type="molecule type" value="Genomic_DNA"/>
</dbReference>
<sequence length="44" mass="4964">MTAIHTREPIMLEPDAWAQWLDHNETVDLETPSPTGSFRLAVDA</sequence>
<reference evidence="1 2" key="1">
    <citation type="journal article" date="2014" name="Nature">
        <title>Sequential evolution of bacterial morphology by co-option of a developmental regulator.</title>
        <authorList>
            <person name="Jiang C."/>
            <person name="Brown P.J."/>
            <person name="Ducret A."/>
            <person name="Brun Y.V."/>
        </authorList>
    </citation>
    <scope>NUCLEOTIDE SEQUENCE [LARGE SCALE GENOMIC DNA]</scope>
    <source>
        <strain evidence="1 2">DSM 16100</strain>
    </source>
</reference>
<protein>
    <recommendedName>
        <fullName evidence="3">Abasic site processing protein</fullName>
    </recommendedName>
</protein>
<keyword evidence="2" id="KW-1185">Reference proteome</keyword>
<name>V4PVV8_9CAUL</name>
<accession>V4PVV8</accession>
<evidence type="ECO:0000313" key="1">
    <source>
        <dbReference type="EMBL" id="ESQ92521.1"/>
    </source>
</evidence>
<dbReference type="PATRIC" id="fig|1121022.4.peg.1558"/>
<proteinExistence type="predicted"/>
<evidence type="ECO:0008006" key="3">
    <source>
        <dbReference type="Google" id="ProtNLM"/>
    </source>
</evidence>
<dbReference type="Gene3D" id="3.90.1680.10">
    <property type="entry name" value="SOS response associated peptidase-like"/>
    <property type="match status" value="1"/>
</dbReference>
<dbReference type="RefSeq" id="WP_018082405.1">
    <property type="nucleotide sequence ID" value="NZ_AQWM01000013.1"/>
</dbReference>